<dbReference type="HOGENOM" id="CLU_2509514_0_0_9"/>
<protein>
    <submittedName>
        <fullName evidence="1">Uncharacterized protein</fullName>
    </submittedName>
</protein>
<dbReference type="STRING" id="1126833.VN24_06130"/>
<proteinExistence type="predicted"/>
<name>A0A0D5NG52_9BACL</name>
<reference evidence="2" key="2">
    <citation type="submission" date="2015-03" db="EMBL/GenBank/DDBJ databases">
        <title>Genome sequence of Paenibacillus beijingensis strain DSM 24997T.</title>
        <authorList>
            <person name="Kwak Y."/>
            <person name="Shin J.-H."/>
        </authorList>
    </citation>
    <scope>NUCLEOTIDE SEQUENCE [LARGE SCALE GENOMIC DNA]</scope>
    <source>
        <strain evidence="2">DSM 24997</strain>
    </source>
</reference>
<dbReference type="KEGG" id="pbj:VN24_06130"/>
<sequence length="85" mass="10015">MFILMGALHRRQRGVGGPFLANLRMCRFYRSKSHLERENLQLYRHFGLLLPEHAIGSVRRCIFAGILTQSKNNKKKDVRTQEFQK</sequence>
<dbReference type="Proteomes" id="UP000032633">
    <property type="component" value="Chromosome"/>
</dbReference>
<dbReference type="PATRIC" id="fig|1126833.4.peg.1333"/>
<dbReference type="AlphaFoldDB" id="A0A0D5NG52"/>
<evidence type="ECO:0000313" key="1">
    <source>
        <dbReference type="EMBL" id="AJY74231.1"/>
    </source>
</evidence>
<keyword evidence="2" id="KW-1185">Reference proteome</keyword>
<evidence type="ECO:0000313" key="2">
    <source>
        <dbReference type="Proteomes" id="UP000032633"/>
    </source>
</evidence>
<accession>A0A0D5NG52</accession>
<gene>
    <name evidence="1" type="ORF">VN24_06130</name>
</gene>
<reference evidence="1 2" key="1">
    <citation type="journal article" date="2015" name="J. Biotechnol.">
        <title>Complete genome sequence of Paenibacillus beijingensis 7188(T) (=DSM 24997(T)), a novel rhizobacterium from jujube garden soil.</title>
        <authorList>
            <person name="Kwak Y."/>
            <person name="Shin J.H."/>
        </authorList>
    </citation>
    <scope>NUCLEOTIDE SEQUENCE [LARGE SCALE GENOMIC DNA]</scope>
    <source>
        <strain evidence="1 2">DSM 24997</strain>
    </source>
</reference>
<organism evidence="1 2">
    <name type="scientific">Paenibacillus beijingensis</name>
    <dbReference type="NCBI Taxonomy" id="1126833"/>
    <lineage>
        <taxon>Bacteria</taxon>
        <taxon>Bacillati</taxon>
        <taxon>Bacillota</taxon>
        <taxon>Bacilli</taxon>
        <taxon>Bacillales</taxon>
        <taxon>Paenibacillaceae</taxon>
        <taxon>Paenibacillus</taxon>
    </lineage>
</organism>
<dbReference type="EMBL" id="CP011058">
    <property type="protein sequence ID" value="AJY74231.1"/>
    <property type="molecule type" value="Genomic_DNA"/>
</dbReference>